<gene>
    <name evidence="2" type="ORF">JZ751_008714</name>
</gene>
<keyword evidence="3" id="KW-1185">Reference proteome</keyword>
<evidence type="ECO:0000313" key="3">
    <source>
        <dbReference type="Proteomes" id="UP000824540"/>
    </source>
</evidence>
<protein>
    <recommendedName>
        <fullName evidence="4">Secreted protein</fullName>
    </recommendedName>
</protein>
<evidence type="ECO:0000313" key="2">
    <source>
        <dbReference type="EMBL" id="KAG9345570.1"/>
    </source>
</evidence>
<proteinExistence type="predicted"/>
<dbReference type="Proteomes" id="UP000824540">
    <property type="component" value="Unassembled WGS sequence"/>
</dbReference>
<organism evidence="2 3">
    <name type="scientific">Albula glossodonta</name>
    <name type="common">roundjaw bonefish</name>
    <dbReference type="NCBI Taxonomy" id="121402"/>
    <lineage>
        <taxon>Eukaryota</taxon>
        <taxon>Metazoa</taxon>
        <taxon>Chordata</taxon>
        <taxon>Craniata</taxon>
        <taxon>Vertebrata</taxon>
        <taxon>Euteleostomi</taxon>
        <taxon>Actinopterygii</taxon>
        <taxon>Neopterygii</taxon>
        <taxon>Teleostei</taxon>
        <taxon>Albuliformes</taxon>
        <taxon>Albulidae</taxon>
        <taxon>Albula</taxon>
    </lineage>
</organism>
<reference evidence="2" key="1">
    <citation type="thesis" date="2021" institute="BYU ScholarsArchive" country="Provo, UT, USA">
        <title>Applications of and Algorithms for Genome Assembly and Genomic Analyses with an Emphasis on Marine Teleosts.</title>
        <authorList>
            <person name="Pickett B.D."/>
        </authorList>
    </citation>
    <scope>NUCLEOTIDE SEQUENCE</scope>
    <source>
        <strain evidence="2">HI-2016</strain>
    </source>
</reference>
<dbReference type="EMBL" id="JAFBMS010000017">
    <property type="protein sequence ID" value="KAG9345570.1"/>
    <property type="molecule type" value="Genomic_DNA"/>
</dbReference>
<feature type="chain" id="PRO_5035714994" description="Secreted protein" evidence="1">
    <location>
        <begin position="37"/>
        <end position="128"/>
    </location>
</feature>
<comment type="caution">
    <text evidence="2">The sequence shown here is derived from an EMBL/GenBank/DDBJ whole genome shotgun (WGS) entry which is preliminary data.</text>
</comment>
<evidence type="ECO:0008006" key="4">
    <source>
        <dbReference type="Google" id="ProtNLM"/>
    </source>
</evidence>
<sequence>MFSSWNTIKIAATSKKYVSFAAFILVLLSALGPGGAEEAVLEESRSSTGASTGGRSLLAGWTEEAHRHLVALVGTQPVETAAEDLLRSPFQSLHLPNCLSVCASGGPVSVGGNGQRAERDWRVCHRHT</sequence>
<dbReference type="AlphaFoldDB" id="A0A8T2P1I1"/>
<feature type="signal peptide" evidence="1">
    <location>
        <begin position="1"/>
        <end position="36"/>
    </location>
</feature>
<accession>A0A8T2P1I1</accession>
<evidence type="ECO:0000256" key="1">
    <source>
        <dbReference type="SAM" id="SignalP"/>
    </source>
</evidence>
<keyword evidence="1" id="KW-0732">Signal</keyword>
<name>A0A8T2P1I1_9TELE</name>